<feature type="transmembrane region" description="Helical" evidence="1">
    <location>
        <begin position="37"/>
        <end position="61"/>
    </location>
</feature>
<evidence type="ECO:0000313" key="2">
    <source>
        <dbReference type="EMBL" id="MCA9308627.1"/>
    </source>
</evidence>
<gene>
    <name evidence="2" type="ORF">KC980_03880</name>
</gene>
<comment type="caution">
    <text evidence="2">The sequence shown here is derived from an EMBL/GenBank/DDBJ whole genome shotgun (WGS) entry which is preliminary data.</text>
</comment>
<dbReference type="Proteomes" id="UP000740557">
    <property type="component" value="Unassembled WGS sequence"/>
</dbReference>
<evidence type="ECO:0000313" key="3">
    <source>
        <dbReference type="Proteomes" id="UP000740557"/>
    </source>
</evidence>
<keyword evidence="1" id="KW-1133">Transmembrane helix</keyword>
<protein>
    <submittedName>
        <fullName evidence="2">Uncharacterized protein</fullName>
    </submittedName>
</protein>
<feature type="transmembrane region" description="Helical" evidence="1">
    <location>
        <begin position="6"/>
        <end position="25"/>
    </location>
</feature>
<keyword evidence="1" id="KW-0812">Transmembrane</keyword>
<dbReference type="EMBL" id="JAGQNX010000121">
    <property type="protein sequence ID" value="MCA9308627.1"/>
    <property type="molecule type" value="Genomic_DNA"/>
</dbReference>
<evidence type="ECO:0000256" key="1">
    <source>
        <dbReference type="SAM" id="Phobius"/>
    </source>
</evidence>
<feature type="transmembrane region" description="Helical" evidence="1">
    <location>
        <begin position="81"/>
        <end position="100"/>
    </location>
</feature>
<organism evidence="2 3">
    <name type="scientific">candidate division WWE3 bacterium</name>
    <dbReference type="NCBI Taxonomy" id="2053526"/>
    <lineage>
        <taxon>Bacteria</taxon>
        <taxon>Katanobacteria</taxon>
    </lineage>
</organism>
<accession>A0A955J2Q2</accession>
<reference evidence="2" key="1">
    <citation type="submission" date="2020-04" db="EMBL/GenBank/DDBJ databases">
        <authorList>
            <person name="Zhang T."/>
        </authorList>
    </citation>
    <scope>NUCLEOTIDE SEQUENCE</scope>
    <source>
        <strain evidence="2">HKST-UBA79</strain>
    </source>
</reference>
<reference evidence="2" key="2">
    <citation type="journal article" date="2021" name="Microbiome">
        <title>Successional dynamics and alternative stable states in a saline activated sludge microbial community over 9 years.</title>
        <authorList>
            <person name="Wang Y."/>
            <person name="Ye J."/>
            <person name="Ju F."/>
            <person name="Liu L."/>
            <person name="Boyd J.A."/>
            <person name="Deng Y."/>
            <person name="Parks D.H."/>
            <person name="Jiang X."/>
            <person name="Yin X."/>
            <person name="Woodcroft B.J."/>
            <person name="Tyson G.W."/>
            <person name="Hugenholtz P."/>
            <person name="Polz M.F."/>
            <person name="Zhang T."/>
        </authorList>
    </citation>
    <scope>NUCLEOTIDE SEQUENCE</scope>
    <source>
        <strain evidence="2">HKST-UBA79</strain>
    </source>
</reference>
<dbReference type="AlphaFoldDB" id="A0A955J2Q2"/>
<proteinExistence type="predicted"/>
<sequence>MTKNPIINGLSASGYIVVVVTLMQLATRHLRDQPDTFFAPIVALSLLTLSVTVMALIFFLQPVQMYTNGKKKEAIELFTKTVGVFAASTLVTLLLLALRLV</sequence>
<name>A0A955J2Q2_UNCKA</name>
<keyword evidence="1" id="KW-0472">Membrane</keyword>